<evidence type="ECO:0000313" key="2">
    <source>
        <dbReference type="EMBL" id="SDR33886.1"/>
    </source>
</evidence>
<reference evidence="3" key="1">
    <citation type="submission" date="2016-10" db="EMBL/GenBank/DDBJ databases">
        <authorList>
            <person name="Varghese N."/>
        </authorList>
    </citation>
    <scope>NUCLEOTIDE SEQUENCE [LARGE SCALE GENOMIC DNA]</scope>
    <source>
        <strain evidence="3">GAS106B</strain>
    </source>
</reference>
<feature type="chain" id="PRO_5010172482" evidence="1">
    <location>
        <begin position="21"/>
        <end position="244"/>
    </location>
</feature>
<dbReference type="RefSeq" id="WP_253189749.1">
    <property type="nucleotide sequence ID" value="NZ_FNKP01000002.1"/>
</dbReference>
<dbReference type="Proteomes" id="UP000183487">
    <property type="component" value="Unassembled WGS sequence"/>
</dbReference>
<organism evidence="2 3">
    <name type="scientific">Paraburkholderia fungorum</name>
    <dbReference type="NCBI Taxonomy" id="134537"/>
    <lineage>
        <taxon>Bacteria</taxon>
        <taxon>Pseudomonadati</taxon>
        <taxon>Pseudomonadota</taxon>
        <taxon>Betaproteobacteria</taxon>
        <taxon>Burkholderiales</taxon>
        <taxon>Burkholderiaceae</taxon>
        <taxon>Paraburkholderia</taxon>
    </lineage>
</organism>
<protein>
    <submittedName>
        <fullName evidence="2">Uncharacterized protein</fullName>
    </submittedName>
</protein>
<gene>
    <name evidence="2" type="ORF">SAMN05443245_4805</name>
</gene>
<dbReference type="Gene3D" id="2.40.360.20">
    <property type="match status" value="1"/>
</dbReference>
<evidence type="ECO:0000313" key="3">
    <source>
        <dbReference type="Proteomes" id="UP000183487"/>
    </source>
</evidence>
<keyword evidence="1" id="KW-0732">Signal</keyword>
<dbReference type="EMBL" id="FNKP01000002">
    <property type="protein sequence ID" value="SDR33886.1"/>
    <property type="molecule type" value="Genomic_DNA"/>
</dbReference>
<keyword evidence="3" id="KW-1185">Reference proteome</keyword>
<proteinExistence type="predicted"/>
<sequence>MNKKTFALLLVFSAPHLAMAQTVTAPTLKEGDSWTYVDTVETGPTGWRQTHDAVTVQRVTGAHIYVVSKQTGSSGEGPETIVDADWSRTREIGGSEVVVNKPLAFPLETGKTWKVEYTEPHPSGNVRLSSATWTTKYKVVGYEDVQVPAGKFHALKIEAEGDWRGELAPSNTVVQAAQVQSGQTTMVTQARRVTPQATAGSTYKAFWYAPEVGRWVKSVEEYYGSNGVRSQRFSSELEAYKVGG</sequence>
<evidence type="ECO:0000256" key="1">
    <source>
        <dbReference type="SAM" id="SignalP"/>
    </source>
</evidence>
<dbReference type="AlphaFoldDB" id="A0A1H1I980"/>
<feature type="signal peptide" evidence="1">
    <location>
        <begin position="1"/>
        <end position="20"/>
    </location>
</feature>
<name>A0A1H1I980_9BURK</name>
<accession>A0A1H1I980</accession>